<dbReference type="NCBIfam" id="NF047637">
    <property type="entry name" value="lipo_CC0125"/>
    <property type="match status" value="1"/>
</dbReference>
<reference evidence="2" key="1">
    <citation type="submission" date="2017-04" db="EMBL/GenBank/DDBJ databases">
        <authorList>
            <person name="Varghese N."/>
            <person name="Submissions S."/>
        </authorList>
    </citation>
    <scope>NUCLEOTIDE SEQUENCE [LARGE SCALE GENOMIC DNA]</scope>
    <source>
        <strain evidence="2">Ballard 720</strain>
    </source>
</reference>
<dbReference type="AlphaFoldDB" id="A0A1X7E376"/>
<name>A0A1X7E376_TRICW</name>
<organism evidence="1 2">
    <name type="scientific">Trinickia caryophylli</name>
    <name type="common">Paraburkholderia caryophylli</name>
    <dbReference type="NCBI Taxonomy" id="28094"/>
    <lineage>
        <taxon>Bacteria</taxon>
        <taxon>Pseudomonadati</taxon>
        <taxon>Pseudomonadota</taxon>
        <taxon>Betaproteobacteria</taxon>
        <taxon>Burkholderiales</taxon>
        <taxon>Burkholderiaceae</taxon>
        <taxon>Trinickia</taxon>
    </lineage>
</organism>
<dbReference type="Proteomes" id="UP000192911">
    <property type="component" value="Unassembled WGS sequence"/>
</dbReference>
<evidence type="ECO:0000313" key="2">
    <source>
        <dbReference type="Proteomes" id="UP000192911"/>
    </source>
</evidence>
<accession>A0A1X7E376</accession>
<evidence type="ECO:0000313" key="1">
    <source>
        <dbReference type="EMBL" id="SMF26450.1"/>
    </source>
</evidence>
<sequence>MLTGCVTPYQHVGVTGGYIDKRVDDQTYHVQFSGNGYTSREMVHKYFMYRCAEVTQQQGFKYFMIIPPSLTGSLSTGKNLVAGTGFDRRFMQKTRTSAPVIIYSGGGGGITRWMNSGDIRMFNEDAVFTTKIAGWDASEVLEQLGPYVQSAGKTSAELPMAWVFEPGHPKVRAQDLLPTAPKKPAGSGT</sequence>
<keyword evidence="2" id="KW-1185">Reference proteome</keyword>
<gene>
    <name evidence="1" type="ORF">SAMN06295900_104417</name>
</gene>
<dbReference type="STRING" id="28094.SAMN06295900_104417"/>
<protein>
    <submittedName>
        <fullName evidence="1">Uncharacterized protein</fullName>
    </submittedName>
</protein>
<proteinExistence type="predicted"/>
<dbReference type="EMBL" id="FXAH01000004">
    <property type="protein sequence ID" value="SMF26450.1"/>
    <property type="molecule type" value="Genomic_DNA"/>
</dbReference>